<name>A0ABT6YJK5_9BACT</name>
<organism evidence="3 4">
    <name type="scientific">Flectobacillus longus</name>
    <dbReference type="NCBI Taxonomy" id="2984207"/>
    <lineage>
        <taxon>Bacteria</taxon>
        <taxon>Pseudomonadati</taxon>
        <taxon>Bacteroidota</taxon>
        <taxon>Cytophagia</taxon>
        <taxon>Cytophagales</taxon>
        <taxon>Flectobacillaceae</taxon>
        <taxon>Flectobacillus</taxon>
    </lineage>
</organism>
<feature type="domain" description="Signal transduction histidine kinase internal region" evidence="2">
    <location>
        <begin position="175"/>
        <end position="253"/>
    </location>
</feature>
<evidence type="ECO:0000259" key="2">
    <source>
        <dbReference type="Pfam" id="PF06580"/>
    </source>
</evidence>
<keyword evidence="1" id="KW-1133">Transmembrane helix</keyword>
<dbReference type="Gene3D" id="3.30.565.10">
    <property type="entry name" value="Histidine kinase-like ATPase, C-terminal domain"/>
    <property type="match status" value="1"/>
</dbReference>
<keyword evidence="4" id="KW-1185">Reference proteome</keyword>
<comment type="caution">
    <text evidence="3">The sequence shown here is derived from an EMBL/GenBank/DDBJ whole genome shotgun (WGS) entry which is preliminary data.</text>
</comment>
<sequence length="376" mass="43877">METSAALNHTRTVILQDIPLKKILARRGVYHTLFWIIISLYNTLYIGFLKDDYSEAFFEFAVKFPFYLTLVYVNIYYFIPKFLLKGKYLQYVFLLTGSTFVAVAFFQTLINHLIYINYCPVGYRPDILFDPKPTVKRMFDMISVFGMTTGIKLTKDWIGHQERIKDLEKQNLKNELEFLKSQIQPHFFFNTLNNLYSLTLKKSDLAPEVVVKLSDLMSYMLYESDSLETTLRKEVEHIKNYLDLEGLRFGKRLHLAFDIVGEVDKKKIPPLLLLPFIENAFKHGTSHETGEIHLKILLNIDADKLVFGVTNPRFENQSSRKKHRGLGLKNVKRRLDLLYGNNYKLEILPTAKEYSISLELPFEPTVLNESRAQIGF</sequence>
<reference evidence="3 4" key="1">
    <citation type="submission" date="2023-05" db="EMBL/GenBank/DDBJ databases">
        <title>Novel species of genus Flectobacillus isolated from stream in China.</title>
        <authorList>
            <person name="Lu H."/>
        </authorList>
    </citation>
    <scope>NUCLEOTIDE SEQUENCE [LARGE SCALE GENOMIC DNA]</scope>
    <source>
        <strain evidence="3 4">DC10W</strain>
    </source>
</reference>
<evidence type="ECO:0000313" key="4">
    <source>
        <dbReference type="Proteomes" id="UP001236569"/>
    </source>
</evidence>
<accession>A0ABT6YJK5</accession>
<dbReference type="Proteomes" id="UP001236569">
    <property type="component" value="Unassembled WGS sequence"/>
</dbReference>
<dbReference type="SUPFAM" id="SSF55874">
    <property type="entry name" value="ATPase domain of HSP90 chaperone/DNA topoisomerase II/histidine kinase"/>
    <property type="match status" value="1"/>
</dbReference>
<feature type="transmembrane region" description="Helical" evidence="1">
    <location>
        <begin position="91"/>
        <end position="110"/>
    </location>
</feature>
<proteinExistence type="predicted"/>
<dbReference type="InterPro" id="IPR010559">
    <property type="entry name" value="Sig_transdc_His_kin_internal"/>
</dbReference>
<dbReference type="PANTHER" id="PTHR34220">
    <property type="entry name" value="SENSOR HISTIDINE KINASE YPDA"/>
    <property type="match status" value="1"/>
</dbReference>
<keyword evidence="3" id="KW-0418">Kinase</keyword>
<dbReference type="PANTHER" id="PTHR34220:SF7">
    <property type="entry name" value="SENSOR HISTIDINE KINASE YPDA"/>
    <property type="match status" value="1"/>
</dbReference>
<gene>
    <name evidence="3" type="ORF">QM480_05490</name>
</gene>
<dbReference type="GO" id="GO:0016301">
    <property type="term" value="F:kinase activity"/>
    <property type="evidence" value="ECO:0007669"/>
    <property type="project" value="UniProtKB-KW"/>
</dbReference>
<keyword evidence="1" id="KW-0812">Transmembrane</keyword>
<keyword evidence="3" id="KW-0808">Transferase</keyword>
<dbReference type="RefSeq" id="WP_283369021.1">
    <property type="nucleotide sequence ID" value="NZ_JASHID010000003.1"/>
</dbReference>
<evidence type="ECO:0000256" key="1">
    <source>
        <dbReference type="SAM" id="Phobius"/>
    </source>
</evidence>
<dbReference type="Pfam" id="PF06580">
    <property type="entry name" value="His_kinase"/>
    <property type="match status" value="1"/>
</dbReference>
<dbReference type="InterPro" id="IPR036890">
    <property type="entry name" value="HATPase_C_sf"/>
</dbReference>
<dbReference type="InterPro" id="IPR050640">
    <property type="entry name" value="Bact_2-comp_sensor_kinase"/>
</dbReference>
<keyword evidence="1" id="KW-0472">Membrane</keyword>
<dbReference type="EMBL" id="JASHID010000003">
    <property type="protein sequence ID" value="MDI9863765.1"/>
    <property type="molecule type" value="Genomic_DNA"/>
</dbReference>
<feature type="transmembrane region" description="Helical" evidence="1">
    <location>
        <begin position="28"/>
        <end position="48"/>
    </location>
</feature>
<evidence type="ECO:0000313" key="3">
    <source>
        <dbReference type="EMBL" id="MDI9863765.1"/>
    </source>
</evidence>
<protein>
    <submittedName>
        <fullName evidence="3">Histidine kinase</fullName>
    </submittedName>
</protein>
<feature type="transmembrane region" description="Helical" evidence="1">
    <location>
        <begin position="60"/>
        <end position="79"/>
    </location>
</feature>